<keyword evidence="9" id="KW-1185">Reference proteome</keyword>
<evidence type="ECO:0000313" key="9">
    <source>
        <dbReference type="Proteomes" id="UP000694569"/>
    </source>
</evidence>
<keyword evidence="4" id="KW-0963">Cytoplasm</keyword>
<organism evidence="8 9">
    <name type="scientific">Leptobrachium leishanense</name>
    <name type="common">Leishan spiny toad</name>
    <dbReference type="NCBI Taxonomy" id="445787"/>
    <lineage>
        <taxon>Eukaryota</taxon>
        <taxon>Metazoa</taxon>
        <taxon>Chordata</taxon>
        <taxon>Craniata</taxon>
        <taxon>Vertebrata</taxon>
        <taxon>Euteleostomi</taxon>
        <taxon>Amphibia</taxon>
        <taxon>Batrachia</taxon>
        <taxon>Anura</taxon>
        <taxon>Pelobatoidea</taxon>
        <taxon>Megophryidae</taxon>
        <taxon>Leptobrachium</taxon>
    </lineage>
</organism>
<dbReference type="PANTHER" id="PTHR34930:SF4">
    <property type="entry name" value="JUPITER MICROTUBULE ASSOCIATED HOMOLOG 1"/>
    <property type="match status" value="1"/>
</dbReference>
<comment type="similarity">
    <text evidence="3">Belongs to the JUPITER family.</text>
</comment>
<feature type="region of interest" description="Disordered" evidence="7">
    <location>
        <begin position="1"/>
        <end position="31"/>
    </location>
</feature>
<dbReference type="GO" id="GO:0005634">
    <property type="term" value="C:nucleus"/>
    <property type="evidence" value="ECO:0007669"/>
    <property type="project" value="UniProtKB-SubCell"/>
</dbReference>
<comment type="subcellular location">
    <subcellularLocation>
        <location evidence="2">Cytoplasm</location>
    </subcellularLocation>
    <subcellularLocation>
        <location evidence="1">Nucleus</location>
    </subcellularLocation>
</comment>
<keyword evidence="6" id="KW-0539">Nucleus</keyword>
<evidence type="ECO:0000256" key="1">
    <source>
        <dbReference type="ARBA" id="ARBA00004123"/>
    </source>
</evidence>
<protein>
    <submittedName>
        <fullName evidence="8">Uncharacterized protein</fullName>
    </submittedName>
</protein>
<evidence type="ECO:0000256" key="4">
    <source>
        <dbReference type="ARBA" id="ARBA00022490"/>
    </source>
</evidence>
<dbReference type="GO" id="GO:0005737">
    <property type="term" value="C:cytoplasm"/>
    <property type="evidence" value="ECO:0007669"/>
    <property type="project" value="UniProtKB-SubCell"/>
</dbReference>
<evidence type="ECO:0000256" key="3">
    <source>
        <dbReference type="ARBA" id="ARBA00008329"/>
    </source>
</evidence>
<feature type="region of interest" description="Disordered" evidence="7">
    <location>
        <begin position="45"/>
        <end position="96"/>
    </location>
</feature>
<reference evidence="8" key="1">
    <citation type="submission" date="2025-08" db="UniProtKB">
        <authorList>
            <consortium name="Ensembl"/>
        </authorList>
    </citation>
    <scope>IDENTIFICATION</scope>
</reference>
<dbReference type="AlphaFoldDB" id="A0A8C5QKU3"/>
<evidence type="ECO:0000256" key="2">
    <source>
        <dbReference type="ARBA" id="ARBA00004496"/>
    </source>
</evidence>
<reference evidence="8" key="2">
    <citation type="submission" date="2025-09" db="UniProtKB">
        <authorList>
            <consortium name="Ensembl"/>
        </authorList>
    </citation>
    <scope>IDENTIFICATION</scope>
</reference>
<proteinExistence type="inferred from homology"/>
<evidence type="ECO:0000256" key="5">
    <source>
        <dbReference type="ARBA" id="ARBA00022553"/>
    </source>
</evidence>
<evidence type="ECO:0000256" key="6">
    <source>
        <dbReference type="ARBA" id="ARBA00023242"/>
    </source>
</evidence>
<evidence type="ECO:0000313" key="8">
    <source>
        <dbReference type="Ensembl" id="ENSLLEP00000038755.1"/>
    </source>
</evidence>
<dbReference type="OrthoDB" id="10071234at2759"/>
<sequence>HGTGSWILRPPGGGSSFSFDVGDQPAQPSRRHKMASNIFGVPDYNSMAAPSVPEPGDSGTASSGNTAQGAQTLPTQNPLHAKHGQGDHGSCSLQTSGVRNGENLALGCTACISEGFPWLCVG</sequence>
<name>A0A8C5QKU3_9ANUR</name>
<dbReference type="Proteomes" id="UP000694569">
    <property type="component" value="Unplaced"/>
</dbReference>
<dbReference type="InterPro" id="IPR033335">
    <property type="entry name" value="JUPITER"/>
</dbReference>
<dbReference type="PANTHER" id="PTHR34930">
    <property type="entry name" value="GEO05313P1"/>
    <property type="match status" value="1"/>
</dbReference>
<accession>A0A8C5QKU3</accession>
<evidence type="ECO:0000256" key="7">
    <source>
        <dbReference type="SAM" id="MobiDB-lite"/>
    </source>
</evidence>
<feature type="compositionally biased region" description="Polar residues" evidence="7">
    <location>
        <begin position="59"/>
        <end position="78"/>
    </location>
</feature>
<keyword evidence="5" id="KW-0597">Phosphoprotein</keyword>
<dbReference type="Ensembl" id="ENSLLET00000040291.1">
    <property type="protein sequence ID" value="ENSLLEP00000038755.1"/>
    <property type="gene ID" value="ENSLLEG00000024571.1"/>
</dbReference>